<dbReference type="EMBL" id="AP028907">
    <property type="protein sequence ID" value="BES82877.1"/>
    <property type="molecule type" value="Genomic_DNA"/>
</dbReference>
<organism evidence="1 2">
    <name type="scientific">Pyrodictium abyssi</name>
    <dbReference type="NCBI Taxonomy" id="54256"/>
    <lineage>
        <taxon>Archaea</taxon>
        <taxon>Thermoproteota</taxon>
        <taxon>Thermoprotei</taxon>
        <taxon>Desulfurococcales</taxon>
        <taxon>Pyrodictiaceae</taxon>
        <taxon>Pyrodictium</taxon>
    </lineage>
</organism>
<name>A0ABM8IZA4_9CREN</name>
<dbReference type="RefSeq" id="WP_338250621.1">
    <property type="nucleotide sequence ID" value="NZ_AP028907.1"/>
</dbReference>
<proteinExistence type="predicted"/>
<evidence type="ECO:0000313" key="1">
    <source>
        <dbReference type="EMBL" id="BES82877.1"/>
    </source>
</evidence>
<sequence>MWNKLFTELAGIASTSDREVDIILNELKAISIHRWGEVRAIFADIGERVSNLYRRKKDKIISYIEKVFGFKRFFTKLYVVYGFNPMPGMSFGTMLYFDDENPVTAVYVNDLHGESHVLDLAIHELLHGLIRLNSVELEHDIEELVIDVSAPDGYLSKIIGLVDRANARLENVLYFQREAERYKRLFDLLVEYCEKRSTTWLI</sequence>
<reference evidence="1 2" key="1">
    <citation type="submission" date="2023-09" db="EMBL/GenBank/DDBJ databases">
        <title>Pyrofollis japonicus gen. nov. sp. nov., a novel member of the family Pyrodictiaceae isolated from the Iheya North hydrothermal field.</title>
        <authorList>
            <person name="Miyazaki U."/>
            <person name="Sanari M."/>
            <person name="Tame A."/>
            <person name="Kitajima M."/>
            <person name="Okamoto A."/>
            <person name="Sawayama S."/>
            <person name="Miyazaki J."/>
            <person name="Takai K."/>
            <person name="Nakagawa S."/>
        </authorList>
    </citation>
    <scope>NUCLEOTIDE SEQUENCE [LARGE SCALE GENOMIC DNA]</scope>
    <source>
        <strain evidence="1 2">AV2</strain>
    </source>
</reference>
<dbReference type="Proteomes" id="UP001341135">
    <property type="component" value="Chromosome"/>
</dbReference>
<keyword evidence="2" id="KW-1185">Reference proteome</keyword>
<evidence type="ECO:0000313" key="2">
    <source>
        <dbReference type="Proteomes" id="UP001341135"/>
    </source>
</evidence>
<accession>A0ABM8IZA4</accession>
<protein>
    <submittedName>
        <fullName evidence="1">Uncharacterized protein</fullName>
    </submittedName>
</protein>
<gene>
    <name evidence="1" type="ORF">PABY_24440</name>
</gene>
<dbReference type="GeneID" id="89290446"/>